<comment type="caution">
    <text evidence="1">The sequence shown here is derived from an EMBL/GenBank/DDBJ whole genome shotgun (WGS) entry which is preliminary data.</text>
</comment>
<organism evidence="1 2">
    <name type="scientific">Polychaeton citri CBS 116435</name>
    <dbReference type="NCBI Taxonomy" id="1314669"/>
    <lineage>
        <taxon>Eukaryota</taxon>
        <taxon>Fungi</taxon>
        <taxon>Dikarya</taxon>
        <taxon>Ascomycota</taxon>
        <taxon>Pezizomycotina</taxon>
        <taxon>Dothideomycetes</taxon>
        <taxon>Dothideomycetidae</taxon>
        <taxon>Capnodiales</taxon>
        <taxon>Capnodiaceae</taxon>
        <taxon>Polychaeton</taxon>
    </lineage>
</organism>
<evidence type="ECO:0000313" key="2">
    <source>
        <dbReference type="Proteomes" id="UP000799441"/>
    </source>
</evidence>
<gene>
    <name evidence="1" type="ORF">K431DRAFT_234759</name>
</gene>
<keyword evidence="2" id="KW-1185">Reference proteome</keyword>
<proteinExistence type="predicted"/>
<name>A0A9P4Q256_9PEZI</name>
<evidence type="ECO:0000313" key="1">
    <source>
        <dbReference type="EMBL" id="KAF2716719.1"/>
    </source>
</evidence>
<dbReference type="Proteomes" id="UP000799441">
    <property type="component" value="Unassembled WGS sequence"/>
</dbReference>
<protein>
    <submittedName>
        <fullName evidence="1">Uncharacterized protein</fullName>
    </submittedName>
</protein>
<dbReference type="OrthoDB" id="4725912at2759"/>
<reference evidence="1" key="1">
    <citation type="journal article" date="2020" name="Stud. Mycol.">
        <title>101 Dothideomycetes genomes: a test case for predicting lifestyles and emergence of pathogens.</title>
        <authorList>
            <person name="Haridas S."/>
            <person name="Albert R."/>
            <person name="Binder M."/>
            <person name="Bloem J."/>
            <person name="Labutti K."/>
            <person name="Salamov A."/>
            <person name="Andreopoulos B."/>
            <person name="Baker S."/>
            <person name="Barry K."/>
            <person name="Bills G."/>
            <person name="Bluhm B."/>
            <person name="Cannon C."/>
            <person name="Castanera R."/>
            <person name="Culley D."/>
            <person name="Daum C."/>
            <person name="Ezra D."/>
            <person name="Gonzalez J."/>
            <person name="Henrissat B."/>
            <person name="Kuo A."/>
            <person name="Liang C."/>
            <person name="Lipzen A."/>
            <person name="Lutzoni F."/>
            <person name="Magnuson J."/>
            <person name="Mondo S."/>
            <person name="Nolan M."/>
            <person name="Ohm R."/>
            <person name="Pangilinan J."/>
            <person name="Park H.-J."/>
            <person name="Ramirez L."/>
            <person name="Alfaro M."/>
            <person name="Sun H."/>
            <person name="Tritt A."/>
            <person name="Yoshinaga Y."/>
            <person name="Zwiers L.-H."/>
            <person name="Turgeon B."/>
            <person name="Goodwin S."/>
            <person name="Spatafora J."/>
            <person name="Crous P."/>
            <person name="Grigoriev I."/>
        </authorList>
    </citation>
    <scope>NUCLEOTIDE SEQUENCE</scope>
    <source>
        <strain evidence="1">CBS 116435</strain>
    </source>
</reference>
<dbReference type="EMBL" id="MU003864">
    <property type="protein sequence ID" value="KAF2716719.1"/>
    <property type="molecule type" value="Genomic_DNA"/>
</dbReference>
<sequence length="131" mass="14471">MVQPFCTGKTSSLSGNTTMTVHGQTIKVCLTWEGMQYGKDMKTPLGKMKWRIGSKSWGNTQELWDTQGTKLATYKALCSKNQDSKLEILVPGDEFFLDIILASWVSMVRSDAKESEQLETVLEVVSGIAGS</sequence>
<accession>A0A9P4Q256</accession>
<dbReference type="AlphaFoldDB" id="A0A9P4Q256"/>